<name>A0AC60QUF2_IXOPE</name>
<accession>A0AC60QUF2</accession>
<dbReference type="Proteomes" id="UP000805193">
    <property type="component" value="Unassembled WGS sequence"/>
</dbReference>
<evidence type="ECO:0000313" key="2">
    <source>
        <dbReference type="Proteomes" id="UP000805193"/>
    </source>
</evidence>
<gene>
    <name evidence="1" type="ORF">HPB47_015418</name>
</gene>
<dbReference type="EMBL" id="JABSTQ010004009">
    <property type="protein sequence ID" value="KAG0442980.1"/>
    <property type="molecule type" value="Genomic_DNA"/>
</dbReference>
<organism evidence="1 2">
    <name type="scientific">Ixodes persulcatus</name>
    <name type="common">Taiga tick</name>
    <dbReference type="NCBI Taxonomy" id="34615"/>
    <lineage>
        <taxon>Eukaryota</taxon>
        <taxon>Metazoa</taxon>
        <taxon>Ecdysozoa</taxon>
        <taxon>Arthropoda</taxon>
        <taxon>Chelicerata</taxon>
        <taxon>Arachnida</taxon>
        <taxon>Acari</taxon>
        <taxon>Parasitiformes</taxon>
        <taxon>Ixodida</taxon>
        <taxon>Ixodoidea</taxon>
        <taxon>Ixodidae</taxon>
        <taxon>Ixodinae</taxon>
        <taxon>Ixodes</taxon>
    </lineage>
</organism>
<reference evidence="1 2" key="1">
    <citation type="journal article" date="2020" name="Cell">
        <title>Large-Scale Comparative Analyses of Tick Genomes Elucidate Their Genetic Diversity and Vector Capacities.</title>
        <authorList>
            <consortium name="Tick Genome and Microbiome Consortium (TIGMIC)"/>
            <person name="Jia N."/>
            <person name="Wang J."/>
            <person name="Shi W."/>
            <person name="Du L."/>
            <person name="Sun Y."/>
            <person name="Zhan W."/>
            <person name="Jiang J.F."/>
            <person name="Wang Q."/>
            <person name="Zhang B."/>
            <person name="Ji P."/>
            <person name="Bell-Sakyi L."/>
            <person name="Cui X.M."/>
            <person name="Yuan T.T."/>
            <person name="Jiang B.G."/>
            <person name="Yang W.F."/>
            <person name="Lam T.T."/>
            <person name="Chang Q.C."/>
            <person name="Ding S.J."/>
            <person name="Wang X.J."/>
            <person name="Zhu J.G."/>
            <person name="Ruan X.D."/>
            <person name="Zhao L."/>
            <person name="Wei J.T."/>
            <person name="Ye R.Z."/>
            <person name="Que T.C."/>
            <person name="Du C.H."/>
            <person name="Zhou Y.H."/>
            <person name="Cheng J.X."/>
            <person name="Dai P.F."/>
            <person name="Guo W.B."/>
            <person name="Han X.H."/>
            <person name="Huang E.J."/>
            <person name="Li L.F."/>
            <person name="Wei W."/>
            <person name="Gao Y.C."/>
            <person name="Liu J.Z."/>
            <person name="Shao H.Z."/>
            <person name="Wang X."/>
            <person name="Wang C.C."/>
            <person name="Yang T.C."/>
            <person name="Huo Q.B."/>
            <person name="Li W."/>
            <person name="Chen H.Y."/>
            <person name="Chen S.E."/>
            <person name="Zhou L.G."/>
            <person name="Ni X.B."/>
            <person name="Tian J.H."/>
            <person name="Sheng Y."/>
            <person name="Liu T."/>
            <person name="Pan Y.S."/>
            <person name="Xia L.Y."/>
            <person name="Li J."/>
            <person name="Zhao F."/>
            <person name="Cao W.C."/>
        </authorList>
    </citation>
    <scope>NUCLEOTIDE SEQUENCE [LARGE SCALE GENOMIC DNA]</scope>
    <source>
        <strain evidence="1">Iper-2018</strain>
    </source>
</reference>
<keyword evidence="2" id="KW-1185">Reference proteome</keyword>
<comment type="caution">
    <text evidence="1">The sequence shown here is derived from an EMBL/GenBank/DDBJ whole genome shotgun (WGS) entry which is preliminary data.</text>
</comment>
<protein>
    <submittedName>
        <fullName evidence="1">Uncharacterized protein</fullName>
    </submittedName>
</protein>
<sequence length="125" mass="14122">MDKRKRKTRNAAQNLALRINITEKKLAAKAGQLFFPQTAICNRRDYKRKKTLSAKPPQEPGIDEPFNIGELLEAIHTAKQESALGPDGITYTALRNLSTEAKEKLLDKYNDVWAKGKLPDSWKVS</sequence>
<proteinExistence type="predicted"/>
<evidence type="ECO:0000313" key="1">
    <source>
        <dbReference type="EMBL" id="KAG0442980.1"/>
    </source>
</evidence>